<dbReference type="GO" id="GO:0016491">
    <property type="term" value="F:oxidoreductase activity"/>
    <property type="evidence" value="ECO:0007669"/>
    <property type="project" value="UniProtKB-KW"/>
</dbReference>
<dbReference type="PANTHER" id="PTHR42783:SF3">
    <property type="entry name" value="GLUTAMATE SYNTHASE [NADPH] SMALL CHAIN-RELATED"/>
    <property type="match status" value="1"/>
</dbReference>
<sequence>RYGREFIDGRRVENGASEMNRLYVAESTMTNTGAMADHRVRVRASEMEGLARALAGALGVDVGGNAAAPASVPANWLSAVVADLQSATGASIIIPGDNLPPAVHALVHAMNDALGNIGQTVIVTEPIEGVAGASGQTIQDLVADMNAGRVSTLIILGGNPVFDAPADLEFVTALGQVELRAHLSLYEDETSEQCQWHIPQVHYLEEWSDARAHDGTVSIVQPLIAPLYGGISAHQVVDVLIGNGGASNYDIVNGYWSAQYGQQGGTWPNLPRETGFEAFWQTVLHDGVIPGTEAPPITPTISTAFAAQAPAAVPEGLEIVFRPDPGLWDGRFANNAWLQELPRPITTLTWDNAALMSMTTAERLGLVNNSMVRLTANGVNLDVPTWIMPGHADNSITLYVGFGRTRSGNVGNGTGFNVYPLRTSATMGIATGAQAVQTGETYQLAAVQEHASLEGREHDIYRATSFESYVANPNIIQGGEGGMPAEPSGEGNDHEGETATPAEGEAHGDPDGSPAEGEGHGQEHHPSLLPEYDYTKGYAWGMTINLNACIGCNACVVGCQSENNIPTVGKKNVERSREMHWLKIDRYFEGDVDQPNTYFQPRLCMHCEKAPCELVCPVQATSHSTEGLNEMTYNRCVGTKYCSNNCPYKVRRYNFLDYTNQEIPVLRLMANPDVTIRSIGVMEKCTYCVQRIEMSRIEADNQNRPIQDGEIKTACQQTCPTEAIIFGNINDPDSAVAKLKATNLNFRMLDELGTQTRTSYLA</sequence>
<keyword evidence="3" id="KW-0560">Oxidoreductase</keyword>
<dbReference type="SUPFAM" id="SSF53706">
    <property type="entry name" value="Formate dehydrogenase/DMSO reductase, domains 1-3"/>
    <property type="match status" value="1"/>
</dbReference>
<name>A0A6J4LYY0_9CHLR</name>
<dbReference type="SUPFAM" id="SSF54862">
    <property type="entry name" value="4Fe-4S ferredoxins"/>
    <property type="match status" value="1"/>
</dbReference>
<accession>A0A6J4LYY0</accession>
<feature type="region of interest" description="Disordered" evidence="1">
    <location>
        <begin position="473"/>
        <end position="528"/>
    </location>
</feature>
<dbReference type="CDD" id="cd02784">
    <property type="entry name" value="MopB_CT_PHLH"/>
    <property type="match status" value="1"/>
</dbReference>
<feature type="compositionally biased region" description="Basic and acidic residues" evidence="1">
    <location>
        <begin position="517"/>
        <end position="526"/>
    </location>
</feature>
<dbReference type="Gene3D" id="3.40.50.740">
    <property type="match status" value="1"/>
</dbReference>
<feature type="domain" description="4Fe-4S ferredoxin-type" evidence="2">
    <location>
        <begin position="540"/>
        <end position="570"/>
    </location>
</feature>
<evidence type="ECO:0000259" key="2">
    <source>
        <dbReference type="PROSITE" id="PS51379"/>
    </source>
</evidence>
<dbReference type="PROSITE" id="PS51379">
    <property type="entry name" value="4FE4S_FER_2"/>
    <property type="match status" value="2"/>
</dbReference>
<reference evidence="3" key="1">
    <citation type="submission" date="2020-02" db="EMBL/GenBank/DDBJ databases">
        <authorList>
            <person name="Meier V. D."/>
        </authorList>
    </citation>
    <scope>NUCLEOTIDE SEQUENCE</scope>
    <source>
        <strain evidence="3">AVDCRST_MAG93</strain>
    </source>
</reference>
<dbReference type="PANTHER" id="PTHR42783">
    <property type="entry name" value="GLUTAMATE SYNTHASE [NADPH] SMALL CHAIN"/>
    <property type="match status" value="1"/>
</dbReference>
<dbReference type="CDD" id="cd10551">
    <property type="entry name" value="PsrB"/>
    <property type="match status" value="1"/>
</dbReference>
<proteinExistence type="predicted"/>
<dbReference type="Gene3D" id="3.30.70.20">
    <property type="match status" value="2"/>
</dbReference>
<gene>
    <name evidence="3" type="ORF">AVDCRST_MAG93-6853</name>
</gene>
<dbReference type="AlphaFoldDB" id="A0A6J4LYY0"/>
<dbReference type="EC" id="1.2.7.-" evidence="3"/>
<feature type="non-terminal residue" evidence="3">
    <location>
        <position position="1"/>
    </location>
</feature>
<evidence type="ECO:0000256" key="1">
    <source>
        <dbReference type="SAM" id="MobiDB-lite"/>
    </source>
</evidence>
<evidence type="ECO:0000313" key="3">
    <source>
        <dbReference type="EMBL" id="CAA9345233.1"/>
    </source>
</evidence>
<dbReference type="InterPro" id="IPR017896">
    <property type="entry name" value="4Fe4S_Fe-S-bd"/>
</dbReference>
<dbReference type="Pfam" id="PF13247">
    <property type="entry name" value="Fer4_11"/>
    <property type="match status" value="1"/>
</dbReference>
<dbReference type="SUPFAM" id="SSF50692">
    <property type="entry name" value="ADC-like"/>
    <property type="match status" value="1"/>
</dbReference>
<organism evidence="3">
    <name type="scientific">uncultured Chloroflexia bacterium</name>
    <dbReference type="NCBI Taxonomy" id="1672391"/>
    <lineage>
        <taxon>Bacteria</taxon>
        <taxon>Bacillati</taxon>
        <taxon>Chloroflexota</taxon>
        <taxon>Chloroflexia</taxon>
        <taxon>environmental samples</taxon>
    </lineage>
</organism>
<dbReference type="Gene3D" id="2.40.40.20">
    <property type="match status" value="1"/>
</dbReference>
<feature type="non-terminal residue" evidence="3">
    <location>
        <position position="762"/>
    </location>
</feature>
<dbReference type="EMBL" id="CADCTR010002306">
    <property type="protein sequence ID" value="CAA9345233.1"/>
    <property type="molecule type" value="Genomic_DNA"/>
</dbReference>
<feature type="domain" description="4Fe-4S ferredoxin-type" evidence="2">
    <location>
        <begin position="595"/>
        <end position="626"/>
    </location>
</feature>
<protein>
    <submittedName>
        <fullName evidence="3">Molybdopterin oxidoreductase, iron-sulfur binding subunit</fullName>
        <ecNumber evidence="3">1.2.7.-</ecNumber>
    </submittedName>
</protein>
<dbReference type="InterPro" id="IPR009010">
    <property type="entry name" value="Asp_de-COase-like_dom_sf"/>
</dbReference>